<comment type="caution">
    <text evidence="1">The sequence shown here is derived from an EMBL/GenBank/DDBJ whole genome shotgun (WGS) entry which is preliminary data.</text>
</comment>
<dbReference type="Proteomes" id="UP000011991">
    <property type="component" value="Unassembled WGS sequence"/>
</dbReference>
<evidence type="ECO:0000313" key="1">
    <source>
        <dbReference type="EMBL" id="EMI15629.1"/>
    </source>
</evidence>
<proteinExistence type="predicted"/>
<dbReference type="AlphaFoldDB" id="M5RNS4"/>
<evidence type="ECO:0000313" key="2">
    <source>
        <dbReference type="Proteomes" id="UP000011991"/>
    </source>
</evidence>
<organism evidence="1 2">
    <name type="scientific">Rhodopirellula maiorica SM1</name>
    <dbReference type="NCBI Taxonomy" id="1265738"/>
    <lineage>
        <taxon>Bacteria</taxon>
        <taxon>Pseudomonadati</taxon>
        <taxon>Planctomycetota</taxon>
        <taxon>Planctomycetia</taxon>
        <taxon>Pirellulales</taxon>
        <taxon>Pirellulaceae</taxon>
        <taxon>Novipirellula</taxon>
    </lineage>
</organism>
<dbReference type="EMBL" id="ANOG01001062">
    <property type="protein sequence ID" value="EMI15629.1"/>
    <property type="molecule type" value="Genomic_DNA"/>
</dbReference>
<protein>
    <submittedName>
        <fullName evidence="1">Uncharacterized protein</fullName>
    </submittedName>
</protein>
<name>M5RNS4_9BACT</name>
<keyword evidence="2" id="KW-1185">Reference proteome</keyword>
<reference evidence="1 2" key="1">
    <citation type="journal article" date="2013" name="Mar. Genomics">
        <title>Expression of sulfatases in Rhodopirellula baltica and the diversity of sulfatases in the genus Rhodopirellula.</title>
        <authorList>
            <person name="Wegner C.E."/>
            <person name="Richter-Heitmann T."/>
            <person name="Klindworth A."/>
            <person name="Klockow C."/>
            <person name="Richter M."/>
            <person name="Achstetter T."/>
            <person name="Glockner F.O."/>
            <person name="Harder J."/>
        </authorList>
    </citation>
    <scope>NUCLEOTIDE SEQUENCE [LARGE SCALE GENOMIC DNA]</scope>
    <source>
        <strain evidence="1 2">SM1</strain>
    </source>
</reference>
<sequence>MIALFLGIVTAGMVGWRTVPLLAASVVAIYQWNVAKNSRKGWLHKA</sequence>
<gene>
    <name evidence="1" type="ORF">RMSM_07455</name>
</gene>
<dbReference type="PATRIC" id="fig|1265738.3.peg.7435"/>
<accession>M5RNS4</accession>